<dbReference type="InterPro" id="IPR005467">
    <property type="entry name" value="His_kinase_dom"/>
</dbReference>
<comment type="catalytic activity">
    <reaction evidence="1">
        <text>ATP + protein L-histidine = ADP + protein N-phospho-L-histidine.</text>
        <dbReference type="EC" id="2.7.13.3"/>
    </reaction>
</comment>
<dbReference type="CDD" id="cd00075">
    <property type="entry name" value="HATPase"/>
    <property type="match status" value="1"/>
</dbReference>
<dbReference type="Gene3D" id="3.30.565.10">
    <property type="entry name" value="Histidine kinase-like ATPase, C-terminal domain"/>
    <property type="match status" value="1"/>
</dbReference>
<keyword evidence="7" id="KW-0812">Transmembrane</keyword>
<dbReference type="AlphaFoldDB" id="A0A1X7IFT3"/>
<dbReference type="GO" id="GO:0000156">
    <property type="term" value="F:phosphorelay response regulator activity"/>
    <property type="evidence" value="ECO:0007669"/>
    <property type="project" value="TreeGrafter"/>
</dbReference>
<evidence type="ECO:0000259" key="8">
    <source>
        <dbReference type="PROSITE" id="PS50109"/>
    </source>
</evidence>
<dbReference type="OrthoDB" id="973142at2"/>
<feature type="domain" description="Histidine kinase" evidence="8">
    <location>
        <begin position="469"/>
        <end position="678"/>
    </location>
</feature>
<dbReference type="InterPro" id="IPR050351">
    <property type="entry name" value="BphY/WalK/GraS-like"/>
</dbReference>
<dbReference type="CDD" id="cd00082">
    <property type="entry name" value="HisKA"/>
    <property type="match status" value="1"/>
</dbReference>
<evidence type="ECO:0000256" key="2">
    <source>
        <dbReference type="ARBA" id="ARBA00012438"/>
    </source>
</evidence>
<dbReference type="InterPro" id="IPR003661">
    <property type="entry name" value="HisK_dim/P_dom"/>
</dbReference>
<dbReference type="SUPFAM" id="SSF47384">
    <property type="entry name" value="Homodimeric domain of signal transducing histidine kinase"/>
    <property type="match status" value="1"/>
</dbReference>
<evidence type="ECO:0000256" key="3">
    <source>
        <dbReference type="ARBA" id="ARBA00022553"/>
    </source>
</evidence>
<dbReference type="PANTHER" id="PTHR42878:SF13">
    <property type="entry name" value="HISTIDINE KINASE"/>
    <property type="match status" value="1"/>
</dbReference>
<dbReference type="Pfam" id="PF02518">
    <property type="entry name" value="HATPase_c"/>
    <property type="match status" value="1"/>
</dbReference>
<reference evidence="10" key="1">
    <citation type="submission" date="2017-04" db="EMBL/GenBank/DDBJ databases">
        <authorList>
            <person name="Varghese N."/>
            <person name="Submissions S."/>
        </authorList>
    </citation>
    <scope>NUCLEOTIDE SEQUENCE [LARGE SCALE GENOMIC DNA]</scope>
    <source>
        <strain evidence="10">DSM 4125</strain>
    </source>
</reference>
<dbReference type="PRINTS" id="PR00344">
    <property type="entry name" value="BCTRLSENSOR"/>
</dbReference>
<dbReference type="PANTHER" id="PTHR42878">
    <property type="entry name" value="TWO-COMPONENT HISTIDINE KINASE"/>
    <property type="match status" value="1"/>
</dbReference>
<dbReference type="Proteomes" id="UP000193804">
    <property type="component" value="Unassembled WGS sequence"/>
</dbReference>
<evidence type="ECO:0000256" key="4">
    <source>
        <dbReference type="ARBA" id="ARBA00022679"/>
    </source>
</evidence>
<dbReference type="Gene3D" id="1.10.287.130">
    <property type="match status" value="1"/>
</dbReference>
<dbReference type="EMBL" id="FXAW01000001">
    <property type="protein sequence ID" value="SMG13043.1"/>
    <property type="molecule type" value="Genomic_DNA"/>
</dbReference>
<dbReference type="PROSITE" id="PS50109">
    <property type="entry name" value="HIS_KIN"/>
    <property type="match status" value="1"/>
</dbReference>
<keyword evidence="4" id="KW-0808">Transferase</keyword>
<sequence length="692" mass="78785">MSNVNFEHCRNAPHLLIVTILFVLTLFVHSHDIFAQSNQVIQVKAFSEDLTVYPNLSLSINKGEFVNLNDKGMVFVNLKSSDLPVQSIKPRDESLEAASWNLSKGVLEVIIRKKSYIDKPIKIISSNGSGIEGIEVQFRGDKSISKQTNSAGIISIPLGLNEKIKSPDQFKIPGYDILKFSNEELVLISVEKITSKVEAAPQIVEKQSNQNRAKKETGSSFLQIDTINSLRSFYNLLNTIQRENLSQNDQLQLDQKFDELLTNITKGNNADSIDLLAQISDTTIVENDINKIFQQVMKDNTSMSKQRLALEEKIQMVIDKLNAGFENMSEESKENLLDDIEELESTLRNNKNELNENLNNYLRVINELKRRFFDLQELESRLSESERERKKEREIYRQRLLITLGIVLLFAFLIILLFYFRSRLKRQKAALIEANKVVKLTNENLENIVFERTFLLHKTFKELDTVLYKASHDLRAPLSSIAGISDLIKRETNNNELTGLLFKTNKRMDKLLKKLSTVSEIHQPGEFEQFDINIISNQVIASFSQTIRERGIKFTSNIDAQDKVLSIPKLFEVILFHLLENALFFSWIDNEKTGEVDLKVSIQNDNIEISVTDNGMVIDNSIKFKIFEMFYVGSEYSDGNGLGLYIVQKSAELLNGTVEVNTNSQGGTRFIVKLPTDGKGSNTLEFLSSLNV</sequence>
<organism evidence="9 10">
    <name type="scientific">Marivirga sericea</name>
    <dbReference type="NCBI Taxonomy" id="1028"/>
    <lineage>
        <taxon>Bacteria</taxon>
        <taxon>Pseudomonadati</taxon>
        <taxon>Bacteroidota</taxon>
        <taxon>Cytophagia</taxon>
        <taxon>Cytophagales</taxon>
        <taxon>Marivirgaceae</taxon>
        <taxon>Marivirga</taxon>
    </lineage>
</organism>
<proteinExistence type="predicted"/>
<dbReference type="InterPro" id="IPR003594">
    <property type="entry name" value="HATPase_dom"/>
</dbReference>
<keyword evidence="7" id="KW-1133">Transmembrane helix</keyword>
<evidence type="ECO:0000256" key="5">
    <source>
        <dbReference type="ARBA" id="ARBA00022777"/>
    </source>
</evidence>
<dbReference type="InterPro" id="IPR036097">
    <property type="entry name" value="HisK_dim/P_sf"/>
</dbReference>
<keyword evidence="10" id="KW-1185">Reference proteome</keyword>
<keyword evidence="3" id="KW-0597">Phosphoprotein</keyword>
<evidence type="ECO:0000313" key="9">
    <source>
        <dbReference type="EMBL" id="SMG13043.1"/>
    </source>
</evidence>
<dbReference type="GO" id="GO:0007234">
    <property type="term" value="P:osmosensory signaling via phosphorelay pathway"/>
    <property type="evidence" value="ECO:0007669"/>
    <property type="project" value="TreeGrafter"/>
</dbReference>
<feature type="coiled-coil region" evidence="6">
    <location>
        <begin position="326"/>
        <end position="395"/>
    </location>
</feature>
<accession>A0A1X7IFT3</accession>
<dbReference type="STRING" id="1028.SAMN05661096_00571"/>
<dbReference type="GO" id="GO:0030295">
    <property type="term" value="F:protein kinase activator activity"/>
    <property type="evidence" value="ECO:0007669"/>
    <property type="project" value="TreeGrafter"/>
</dbReference>
<feature type="transmembrane region" description="Helical" evidence="7">
    <location>
        <begin position="400"/>
        <end position="420"/>
    </location>
</feature>
<evidence type="ECO:0000256" key="6">
    <source>
        <dbReference type="SAM" id="Coils"/>
    </source>
</evidence>
<protein>
    <recommendedName>
        <fullName evidence="2">histidine kinase</fullName>
        <ecNumber evidence="2">2.7.13.3</ecNumber>
    </recommendedName>
</protein>
<dbReference type="InterPro" id="IPR036890">
    <property type="entry name" value="HATPase_C_sf"/>
</dbReference>
<dbReference type="EC" id="2.7.13.3" evidence="2"/>
<dbReference type="GO" id="GO:0000155">
    <property type="term" value="F:phosphorelay sensor kinase activity"/>
    <property type="evidence" value="ECO:0007669"/>
    <property type="project" value="InterPro"/>
</dbReference>
<gene>
    <name evidence="9" type="ORF">SAMN05661096_00571</name>
</gene>
<evidence type="ECO:0000256" key="7">
    <source>
        <dbReference type="SAM" id="Phobius"/>
    </source>
</evidence>
<name>A0A1X7IFT3_9BACT</name>
<dbReference type="SUPFAM" id="SSF55874">
    <property type="entry name" value="ATPase domain of HSP90 chaperone/DNA topoisomerase II/histidine kinase"/>
    <property type="match status" value="1"/>
</dbReference>
<dbReference type="SMART" id="SM00388">
    <property type="entry name" value="HisKA"/>
    <property type="match status" value="1"/>
</dbReference>
<dbReference type="InterPro" id="IPR004358">
    <property type="entry name" value="Sig_transdc_His_kin-like_C"/>
</dbReference>
<dbReference type="SMART" id="SM00387">
    <property type="entry name" value="HATPase_c"/>
    <property type="match status" value="1"/>
</dbReference>
<evidence type="ECO:0000313" key="10">
    <source>
        <dbReference type="Proteomes" id="UP000193804"/>
    </source>
</evidence>
<keyword evidence="5 9" id="KW-0418">Kinase</keyword>
<keyword evidence="7" id="KW-0472">Membrane</keyword>
<keyword evidence="6" id="KW-0175">Coiled coil</keyword>
<evidence type="ECO:0000256" key="1">
    <source>
        <dbReference type="ARBA" id="ARBA00000085"/>
    </source>
</evidence>